<dbReference type="EMBL" id="JARK01001435">
    <property type="protein sequence ID" value="EYC02485.1"/>
    <property type="molecule type" value="Genomic_DNA"/>
</dbReference>
<reference evidence="2" key="1">
    <citation type="journal article" date="2015" name="Nat. Genet.">
        <title>The genome and transcriptome of the zoonotic hookworm Ancylostoma ceylanicum identify infection-specific gene families.</title>
        <authorList>
            <person name="Schwarz E.M."/>
            <person name="Hu Y."/>
            <person name="Antoshechkin I."/>
            <person name="Miller M.M."/>
            <person name="Sternberg P.W."/>
            <person name="Aroian R.V."/>
        </authorList>
    </citation>
    <scope>NUCLEOTIDE SEQUENCE</scope>
    <source>
        <strain evidence="2">HY135</strain>
    </source>
</reference>
<comment type="caution">
    <text evidence="1">The sequence shown here is derived from an EMBL/GenBank/DDBJ whole genome shotgun (WGS) entry which is preliminary data.</text>
</comment>
<gene>
    <name evidence="1" type="primary">Acey_s0099.g3146</name>
    <name evidence="1" type="ORF">Y032_0099g3146</name>
</gene>
<accession>A0A016TII4</accession>
<organism evidence="1 2">
    <name type="scientific">Ancylostoma ceylanicum</name>
    <dbReference type="NCBI Taxonomy" id="53326"/>
    <lineage>
        <taxon>Eukaryota</taxon>
        <taxon>Metazoa</taxon>
        <taxon>Ecdysozoa</taxon>
        <taxon>Nematoda</taxon>
        <taxon>Chromadorea</taxon>
        <taxon>Rhabditida</taxon>
        <taxon>Rhabditina</taxon>
        <taxon>Rhabditomorpha</taxon>
        <taxon>Strongyloidea</taxon>
        <taxon>Ancylostomatidae</taxon>
        <taxon>Ancylostomatinae</taxon>
        <taxon>Ancylostoma</taxon>
    </lineage>
</organism>
<dbReference type="AlphaFoldDB" id="A0A016TII4"/>
<protein>
    <submittedName>
        <fullName evidence="1">Uncharacterized protein</fullName>
    </submittedName>
</protein>
<dbReference type="Proteomes" id="UP000024635">
    <property type="component" value="Unassembled WGS sequence"/>
</dbReference>
<evidence type="ECO:0000313" key="2">
    <source>
        <dbReference type="Proteomes" id="UP000024635"/>
    </source>
</evidence>
<name>A0A016TII4_9BILA</name>
<sequence length="99" mass="11770">MWRRSYMQKQRDVAVVICATDHCHRICNFSSKRHFKQETYRDGFDQTLPLRFGAILHLEYLEHSFSRASIMAKEIFIIITSNYKVIEDSTISEIVKQLK</sequence>
<evidence type="ECO:0000313" key="1">
    <source>
        <dbReference type="EMBL" id="EYC02485.1"/>
    </source>
</evidence>
<proteinExistence type="predicted"/>
<keyword evidence="2" id="KW-1185">Reference proteome</keyword>